<dbReference type="AlphaFoldDB" id="A0AA36G9E0"/>
<feature type="non-terminal residue" evidence="3">
    <location>
        <position position="145"/>
    </location>
</feature>
<gene>
    <name evidence="3" type="ORF">MSPICULIGERA_LOCUS21004</name>
</gene>
<keyword evidence="4" id="KW-1185">Reference proteome</keyword>
<name>A0AA36G9E0_9BILA</name>
<evidence type="ECO:0000256" key="1">
    <source>
        <dbReference type="SAM" id="Coils"/>
    </source>
</evidence>
<feature type="coiled-coil region" evidence="1">
    <location>
        <begin position="82"/>
        <end position="123"/>
    </location>
</feature>
<reference evidence="3" key="1">
    <citation type="submission" date="2023-06" db="EMBL/GenBank/DDBJ databases">
        <authorList>
            <person name="Delattre M."/>
        </authorList>
    </citation>
    <scope>NUCLEOTIDE SEQUENCE</scope>
    <source>
        <strain evidence="3">AF72</strain>
    </source>
</reference>
<dbReference type="Proteomes" id="UP001177023">
    <property type="component" value="Unassembled WGS sequence"/>
</dbReference>
<accession>A0AA36G9E0</accession>
<evidence type="ECO:0000313" key="4">
    <source>
        <dbReference type="Proteomes" id="UP001177023"/>
    </source>
</evidence>
<evidence type="ECO:0000256" key="2">
    <source>
        <dbReference type="SAM" id="MobiDB-lite"/>
    </source>
</evidence>
<sequence>MEDCWLPEEVQDAPPLNPEEQEVMRKLADGIQGTSISQDPMDPGSPTIRLLKRKAESPDPSTAGNRPKATRRSPAFELQNTISKQQMNIQLLDQQLTEANDKLAKMEREIQQLKNDNAGLLGKVTQYHTLLPVLQRMQIGLEKSS</sequence>
<proteinExistence type="predicted"/>
<feature type="region of interest" description="Disordered" evidence="2">
    <location>
        <begin position="30"/>
        <end position="74"/>
    </location>
</feature>
<evidence type="ECO:0000313" key="3">
    <source>
        <dbReference type="EMBL" id="CAJ0582874.1"/>
    </source>
</evidence>
<organism evidence="3 4">
    <name type="scientific">Mesorhabditis spiculigera</name>
    <dbReference type="NCBI Taxonomy" id="96644"/>
    <lineage>
        <taxon>Eukaryota</taxon>
        <taxon>Metazoa</taxon>
        <taxon>Ecdysozoa</taxon>
        <taxon>Nematoda</taxon>
        <taxon>Chromadorea</taxon>
        <taxon>Rhabditida</taxon>
        <taxon>Rhabditina</taxon>
        <taxon>Rhabditomorpha</taxon>
        <taxon>Rhabditoidea</taxon>
        <taxon>Rhabditidae</taxon>
        <taxon>Mesorhabditinae</taxon>
        <taxon>Mesorhabditis</taxon>
    </lineage>
</organism>
<keyword evidence="1" id="KW-0175">Coiled coil</keyword>
<protein>
    <submittedName>
        <fullName evidence="3">Uncharacterized protein</fullName>
    </submittedName>
</protein>
<comment type="caution">
    <text evidence="3">The sequence shown here is derived from an EMBL/GenBank/DDBJ whole genome shotgun (WGS) entry which is preliminary data.</text>
</comment>
<dbReference type="EMBL" id="CATQJA010002664">
    <property type="protein sequence ID" value="CAJ0582874.1"/>
    <property type="molecule type" value="Genomic_DNA"/>
</dbReference>